<dbReference type="SUPFAM" id="SSF63380">
    <property type="entry name" value="Riboflavin synthase domain-like"/>
    <property type="match status" value="1"/>
</dbReference>
<protein>
    <recommendedName>
        <fullName evidence="15">NADH-cytochrome b5 reductase 1</fullName>
        <ecNumber evidence="5">1.6.2.2</ecNumber>
    </recommendedName>
    <alternativeName>
        <fullName evidence="16">Microsomal cytochrome b reductase</fullName>
    </alternativeName>
</protein>
<feature type="domain" description="Oxidoreductase FAD/NAD(P)-binding" evidence="21">
    <location>
        <begin position="191"/>
        <end position="298"/>
    </location>
</feature>
<sequence>MHAEQALLLGSTVATFGLCCLVANRVASYFADSHWILHDYSKATQFMDYGVVTTFLLGLVLSCGLLYFFSAPSKPVLSKDEWRPFKLIQKTPVSRTSAIYRFQLPANKSLGLPIGRHVSVRVKIGDRIVMRSYTPISDPDAKGYFELLVKSYPQGNVSRVFGQLKIGDAIEMKGPKGNFNYRRNMADTIGLIAGGTGLTPCLQIIEQALRDPEDKTRFSMLYANVEHDEILLKDRLDALAAQHPDRFRVRYYLNVAPPSWDGGVGYVTKEAIDTHLPKSSERNRLLMCGPPPMIEAMKGHISELSFPAPGPISKEHDPVFVF</sequence>
<evidence type="ECO:0000256" key="7">
    <source>
        <dbReference type="ARBA" id="ARBA00022692"/>
    </source>
</evidence>
<feature type="binding site" evidence="19">
    <location>
        <position position="131"/>
    </location>
    <ligand>
        <name>FAD</name>
        <dbReference type="ChEBI" id="CHEBI:57692"/>
    </ligand>
</feature>
<evidence type="ECO:0000259" key="22">
    <source>
        <dbReference type="Pfam" id="PF00970"/>
    </source>
</evidence>
<feature type="binding site" evidence="19">
    <location>
        <position position="158"/>
    </location>
    <ligand>
        <name>FAD</name>
        <dbReference type="ChEBI" id="CHEBI:57692"/>
    </ligand>
</feature>
<evidence type="ECO:0000256" key="17">
    <source>
        <dbReference type="ARBA" id="ARBA00047682"/>
    </source>
</evidence>
<evidence type="ECO:0000256" key="9">
    <source>
        <dbReference type="ARBA" id="ARBA00022827"/>
    </source>
</evidence>
<gene>
    <name evidence="23" type="primary">CBR1</name>
    <name evidence="23" type="ORF">MBRA1_003101</name>
</gene>
<keyword evidence="13" id="KW-0496">Mitochondrion</keyword>
<feature type="binding site" evidence="19">
    <location>
        <position position="157"/>
    </location>
    <ligand>
        <name>FAD</name>
        <dbReference type="ChEBI" id="CHEBI:57692"/>
    </ligand>
</feature>
<dbReference type="Pfam" id="PF00175">
    <property type="entry name" value="NAD_binding_1"/>
    <property type="match status" value="1"/>
</dbReference>
<evidence type="ECO:0000256" key="5">
    <source>
        <dbReference type="ARBA" id="ARBA00012011"/>
    </source>
</evidence>
<name>A0AAF0DYS2_9BASI</name>
<dbReference type="Gene3D" id="2.40.30.10">
    <property type="entry name" value="Translation factors"/>
    <property type="match status" value="1"/>
</dbReference>
<keyword evidence="11 23" id="KW-0560">Oxidoreductase</keyword>
<keyword evidence="8" id="KW-1000">Mitochondrion outer membrane</keyword>
<accession>A0AAF0DYS2</accession>
<dbReference type="FunFam" id="2.40.30.10:FF:000032">
    <property type="entry name" value="NADH-cytochrome b5 reductase"/>
    <property type="match status" value="1"/>
</dbReference>
<evidence type="ECO:0000256" key="6">
    <source>
        <dbReference type="ARBA" id="ARBA00022630"/>
    </source>
</evidence>
<organism evidence="23 24">
    <name type="scientific">Malassezia brasiliensis</name>
    <dbReference type="NCBI Taxonomy" id="1821822"/>
    <lineage>
        <taxon>Eukaryota</taxon>
        <taxon>Fungi</taxon>
        <taxon>Dikarya</taxon>
        <taxon>Basidiomycota</taxon>
        <taxon>Ustilaginomycotina</taxon>
        <taxon>Malasseziomycetes</taxon>
        <taxon>Malasseziales</taxon>
        <taxon>Malasseziaceae</taxon>
        <taxon>Malassezia</taxon>
    </lineage>
</organism>
<dbReference type="PANTHER" id="PTHR19370:SF184">
    <property type="entry name" value="NADH-CYTOCHROME B5 REDUCTASE-LIKE"/>
    <property type="match status" value="1"/>
</dbReference>
<dbReference type="Proteomes" id="UP001216638">
    <property type="component" value="Chromosome 3"/>
</dbReference>
<evidence type="ECO:0000256" key="11">
    <source>
        <dbReference type="ARBA" id="ARBA00023002"/>
    </source>
</evidence>
<evidence type="ECO:0000256" key="20">
    <source>
        <dbReference type="SAM" id="Phobius"/>
    </source>
</evidence>
<dbReference type="EC" id="1.6.2.2" evidence="5"/>
<keyword evidence="6 19" id="KW-0285">Flavoprotein</keyword>
<dbReference type="SUPFAM" id="SSF52343">
    <property type="entry name" value="Ferredoxin reductase-like, C-terminal NADP-linked domain"/>
    <property type="match status" value="1"/>
</dbReference>
<evidence type="ECO:0000256" key="1">
    <source>
        <dbReference type="ARBA" id="ARBA00001974"/>
    </source>
</evidence>
<dbReference type="GO" id="GO:0005741">
    <property type="term" value="C:mitochondrial outer membrane"/>
    <property type="evidence" value="ECO:0007669"/>
    <property type="project" value="UniProtKB-SubCell"/>
</dbReference>
<feature type="binding site" evidence="19">
    <location>
        <position position="150"/>
    </location>
    <ligand>
        <name>FAD</name>
        <dbReference type="ChEBI" id="CHEBI:57692"/>
    </ligand>
</feature>
<dbReference type="InterPro" id="IPR001834">
    <property type="entry name" value="CBR-like"/>
</dbReference>
<dbReference type="Pfam" id="PF00970">
    <property type="entry name" value="FAD_binding_6"/>
    <property type="match status" value="1"/>
</dbReference>
<dbReference type="InterPro" id="IPR017938">
    <property type="entry name" value="Riboflavin_synthase-like_b-brl"/>
</dbReference>
<evidence type="ECO:0000256" key="14">
    <source>
        <dbReference type="ARBA" id="ARBA00023136"/>
    </source>
</evidence>
<proteinExistence type="inferred from homology"/>
<feature type="binding site" evidence="19">
    <location>
        <position position="148"/>
    </location>
    <ligand>
        <name>FAD</name>
        <dbReference type="ChEBI" id="CHEBI:57692"/>
    </ligand>
</feature>
<evidence type="ECO:0000313" key="23">
    <source>
        <dbReference type="EMBL" id="WFC96444.1"/>
    </source>
</evidence>
<keyword evidence="24" id="KW-1185">Reference proteome</keyword>
<dbReference type="InterPro" id="IPR001433">
    <property type="entry name" value="OxRdtase_FAD/NAD-bd"/>
</dbReference>
<keyword evidence="14 20" id="KW-0472">Membrane</keyword>
<evidence type="ECO:0000256" key="16">
    <source>
        <dbReference type="ARBA" id="ARBA00041901"/>
    </source>
</evidence>
<dbReference type="AlphaFoldDB" id="A0AAF0DYS2"/>
<evidence type="ECO:0000256" key="10">
    <source>
        <dbReference type="ARBA" id="ARBA00022989"/>
    </source>
</evidence>
<evidence type="ECO:0000256" key="12">
    <source>
        <dbReference type="ARBA" id="ARBA00023027"/>
    </source>
</evidence>
<comment type="pathway">
    <text evidence="3">Protein modification; peptidyl-diphthamide biosynthesis.</text>
</comment>
<dbReference type="InterPro" id="IPR001709">
    <property type="entry name" value="Flavoprot_Pyr_Nucl_cyt_Rdtase"/>
</dbReference>
<comment type="similarity">
    <text evidence="4">Belongs to the flavoprotein pyridine nucleotide cytochrome reductase family.</text>
</comment>
<keyword evidence="9 19" id="KW-0274">FAD</keyword>
<evidence type="ECO:0000256" key="15">
    <source>
        <dbReference type="ARBA" id="ARBA00039438"/>
    </source>
</evidence>
<evidence type="ECO:0000256" key="4">
    <source>
        <dbReference type="ARBA" id="ARBA00006105"/>
    </source>
</evidence>
<dbReference type="PRINTS" id="PR00371">
    <property type="entry name" value="FPNCR"/>
</dbReference>
<dbReference type="InterPro" id="IPR008333">
    <property type="entry name" value="Cbr1-like_FAD-bd_dom"/>
</dbReference>
<comment type="subcellular location">
    <subcellularLocation>
        <location evidence="2">Mitochondrion outer membrane</location>
    </subcellularLocation>
</comment>
<evidence type="ECO:0000256" key="19">
    <source>
        <dbReference type="PIRSR" id="PIRSR601834-1"/>
    </source>
</evidence>
<keyword evidence="12" id="KW-0520">NAD</keyword>
<comment type="catalytic activity">
    <reaction evidence="18">
        <text>2 Fe(3+)-[Dph3] + NADH = 2 Fe(2+)-[Dph3] + NAD(+) + H(+)</text>
        <dbReference type="Rhea" id="RHEA:71231"/>
        <dbReference type="Rhea" id="RHEA-COMP:18002"/>
        <dbReference type="Rhea" id="RHEA-COMP:18003"/>
        <dbReference type="ChEBI" id="CHEBI:15378"/>
        <dbReference type="ChEBI" id="CHEBI:29033"/>
        <dbReference type="ChEBI" id="CHEBI:29034"/>
        <dbReference type="ChEBI" id="CHEBI:57540"/>
        <dbReference type="ChEBI" id="CHEBI:57945"/>
        <dbReference type="ChEBI" id="CHEBI:83228"/>
    </reaction>
    <physiologicalReaction direction="left-to-right" evidence="18">
        <dbReference type="Rhea" id="RHEA:71232"/>
    </physiologicalReaction>
</comment>
<comment type="cofactor">
    <cofactor evidence="1 19">
        <name>FAD</name>
        <dbReference type="ChEBI" id="CHEBI:57692"/>
    </cofactor>
</comment>
<evidence type="ECO:0000256" key="18">
    <source>
        <dbReference type="ARBA" id="ARBA00049138"/>
    </source>
</evidence>
<reference evidence="23" key="1">
    <citation type="submission" date="2023-03" db="EMBL/GenBank/DDBJ databases">
        <title>Mating type loci evolution in Malassezia.</title>
        <authorList>
            <person name="Coelho M.A."/>
        </authorList>
    </citation>
    <scope>NUCLEOTIDE SEQUENCE</scope>
    <source>
        <strain evidence="23">CBS 14135</strain>
    </source>
</reference>
<comment type="catalytic activity">
    <reaction evidence="17">
        <text>2 Fe(III)-[cytochrome b5] + NADH = 2 Fe(II)-[cytochrome b5] + NAD(+) + H(+)</text>
        <dbReference type="Rhea" id="RHEA:46680"/>
        <dbReference type="Rhea" id="RHEA-COMP:10438"/>
        <dbReference type="Rhea" id="RHEA-COMP:10439"/>
        <dbReference type="ChEBI" id="CHEBI:15378"/>
        <dbReference type="ChEBI" id="CHEBI:29033"/>
        <dbReference type="ChEBI" id="CHEBI:29034"/>
        <dbReference type="ChEBI" id="CHEBI:57540"/>
        <dbReference type="ChEBI" id="CHEBI:57945"/>
        <dbReference type="EC" id="1.6.2.2"/>
    </reaction>
</comment>
<feature type="binding site" evidence="19">
    <location>
        <position position="199"/>
    </location>
    <ligand>
        <name>FAD</name>
        <dbReference type="ChEBI" id="CHEBI:57692"/>
    </ligand>
</feature>
<evidence type="ECO:0000313" key="24">
    <source>
        <dbReference type="Proteomes" id="UP001216638"/>
    </source>
</evidence>
<evidence type="ECO:0000256" key="3">
    <source>
        <dbReference type="ARBA" id="ARBA00005156"/>
    </source>
</evidence>
<dbReference type="EMBL" id="CP119953">
    <property type="protein sequence ID" value="WFC96444.1"/>
    <property type="molecule type" value="Genomic_DNA"/>
</dbReference>
<dbReference type="CDD" id="cd06183">
    <property type="entry name" value="cyt_b5_reduct_like"/>
    <property type="match status" value="1"/>
</dbReference>
<evidence type="ECO:0000256" key="13">
    <source>
        <dbReference type="ARBA" id="ARBA00023128"/>
    </source>
</evidence>
<feature type="transmembrane region" description="Helical" evidence="20">
    <location>
        <begin position="49"/>
        <end position="69"/>
    </location>
</feature>
<evidence type="ECO:0000256" key="2">
    <source>
        <dbReference type="ARBA" id="ARBA00004294"/>
    </source>
</evidence>
<feature type="domain" description="Flavoprotein pyridine nucleotide cytochrome reductase-like FAD-binding" evidence="22">
    <location>
        <begin position="85"/>
        <end position="181"/>
    </location>
</feature>
<dbReference type="FunFam" id="3.40.50.80:FF:000019">
    <property type="entry name" value="NADH-cytochrome b5 reductase"/>
    <property type="match status" value="1"/>
</dbReference>
<dbReference type="PANTHER" id="PTHR19370">
    <property type="entry name" value="NADH-CYTOCHROME B5 REDUCTASE"/>
    <property type="match status" value="1"/>
</dbReference>
<dbReference type="InterPro" id="IPR039261">
    <property type="entry name" value="FNR_nucleotide-bd"/>
</dbReference>
<keyword evidence="10 20" id="KW-1133">Transmembrane helix</keyword>
<dbReference type="Gene3D" id="3.40.50.80">
    <property type="entry name" value="Nucleotide-binding domain of ferredoxin-NADP reductase (FNR) module"/>
    <property type="match status" value="1"/>
</dbReference>
<evidence type="ECO:0000259" key="21">
    <source>
        <dbReference type="Pfam" id="PF00175"/>
    </source>
</evidence>
<keyword evidence="7 20" id="KW-0812">Transmembrane</keyword>
<evidence type="ECO:0000256" key="8">
    <source>
        <dbReference type="ARBA" id="ARBA00022787"/>
    </source>
</evidence>
<dbReference type="GO" id="GO:0090524">
    <property type="term" value="F:cytochrome-b5 reductase activity, acting on NADH"/>
    <property type="evidence" value="ECO:0007669"/>
    <property type="project" value="UniProtKB-EC"/>
</dbReference>
<dbReference type="PRINTS" id="PR00406">
    <property type="entry name" value="CYTB5RDTASE"/>
</dbReference>
<feature type="binding site" evidence="19">
    <location>
        <position position="133"/>
    </location>
    <ligand>
        <name>FAD</name>
        <dbReference type="ChEBI" id="CHEBI:57692"/>
    </ligand>
</feature>